<dbReference type="RefSeq" id="WP_026503497.1">
    <property type="nucleotide sequence ID" value="NZ_JGYQ01000013.1"/>
</dbReference>
<evidence type="ECO:0000313" key="3">
    <source>
        <dbReference type="EMBL" id="KFI47387.1"/>
    </source>
</evidence>
<dbReference type="InterPro" id="IPR011089">
    <property type="entry name" value="GmrSD_C"/>
</dbReference>
<feature type="domain" description="GmrSD restriction endonucleases N-terminal" evidence="1">
    <location>
        <begin position="12"/>
        <end position="251"/>
    </location>
</feature>
<evidence type="ECO:0000313" key="4">
    <source>
        <dbReference type="Proteomes" id="UP000029093"/>
    </source>
</evidence>
<dbReference type="PANTHER" id="PTHR35149:SF2">
    <property type="entry name" value="DUF262 DOMAIN-CONTAINING PROTEIN"/>
    <property type="match status" value="1"/>
</dbReference>
<reference evidence="3 4" key="1">
    <citation type="submission" date="2014-03" db="EMBL/GenBank/DDBJ databases">
        <title>Genomics of Bifidobacteria.</title>
        <authorList>
            <person name="Ventura M."/>
            <person name="Milani C."/>
            <person name="Lugli G.A."/>
        </authorList>
    </citation>
    <scope>NUCLEOTIDE SEQUENCE [LARGE SCALE GENOMIC DNA]</scope>
    <source>
        <strain evidence="3 4">LMG 10736</strain>
    </source>
</reference>
<dbReference type="OrthoDB" id="9798761at2"/>
<dbReference type="Pfam" id="PF07510">
    <property type="entry name" value="GmrSD_C"/>
    <property type="match status" value="1"/>
</dbReference>
<dbReference type="AlphaFoldDB" id="A0A086ZLI7"/>
<dbReference type="Proteomes" id="UP000029093">
    <property type="component" value="Unassembled WGS sequence"/>
</dbReference>
<dbReference type="InterPro" id="IPR004919">
    <property type="entry name" value="GmrSD_N"/>
</dbReference>
<keyword evidence="4" id="KW-1185">Reference proteome</keyword>
<evidence type="ECO:0000259" key="2">
    <source>
        <dbReference type="Pfam" id="PF07510"/>
    </source>
</evidence>
<dbReference type="PANTHER" id="PTHR35149">
    <property type="entry name" value="SLL5132 PROTEIN"/>
    <property type="match status" value="1"/>
</dbReference>
<feature type="domain" description="GmrSD restriction endonucleases C-terminal" evidence="2">
    <location>
        <begin position="454"/>
        <end position="607"/>
    </location>
</feature>
<sequence>MIKQVAHPTVSEIFSINNNIVYRIPKYQREYTWGINDWNALFNDVTENDSGYFLGSYICVNSGSINGTTLEVIDGQQRFTTLMLLLTALYEKLSALKNQMDEDERTDLVNLRSEIANKKQTYAPDGMKKTEYLQRLILQKQNLNDEDFSYILADKGITTGQKSYPRNFGNRRISKAYKHFGKLIEEEIADIEGENPNINDIGALFSIVRKFENAIMVGIEVDTNKDAYMLFESLNHRGVPLSALDLIKNTLIAQAEKESDADESYEVWKQILANVGQDDYSVQERFFRQYYNAFREELNAPYQSPDKKYYLGYLATRTTLLDIYEKMIKSNYKTLLSDLLSKSKYYALITNNSEEGHVYSAALADLERIAGAPSYILLLYVMSNQDALVLTDENLNAIVKTLITFFVRRNVTDVPNTRKLTQLFIDIIAEIKTLQGETAVEAIHDKLVSVSAPDDAFESKLRGSIYDENPEATRFLLCSIEAQHQTKEIYSDLWARDNRKKYIWTIEHIFPEGENIPDAWVKMIAGGDKEKAKQYLSDYTHTLGNLTITGYNQNLSNMSFDQKKDRKSKDKTKDMGYRNGLFLNQTVVNEDIWTVKKIEDRTDMLVKTLMDMYKW</sequence>
<comment type="caution">
    <text evidence="3">The sequence shown here is derived from an EMBL/GenBank/DDBJ whole genome shotgun (WGS) entry which is preliminary data.</text>
</comment>
<accession>A0A086ZLI7</accession>
<dbReference type="Pfam" id="PF03235">
    <property type="entry name" value="GmrSD_N"/>
    <property type="match status" value="1"/>
</dbReference>
<protein>
    <submittedName>
        <fullName evidence="3">Type I restriction-modification system protein</fullName>
    </submittedName>
</protein>
<organism evidence="3 4">
    <name type="scientific">Bifidobacterium boum</name>
    <dbReference type="NCBI Taxonomy" id="78343"/>
    <lineage>
        <taxon>Bacteria</taxon>
        <taxon>Bacillati</taxon>
        <taxon>Actinomycetota</taxon>
        <taxon>Actinomycetes</taxon>
        <taxon>Bifidobacteriales</taxon>
        <taxon>Bifidobacteriaceae</taxon>
        <taxon>Bifidobacterium</taxon>
    </lineage>
</organism>
<proteinExistence type="predicted"/>
<dbReference type="EMBL" id="JGYQ01000013">
    <property type="protein sequence ID" value="KFI47387.1"/>
    <property type="molecule type" value="Genomic_DNA"/>
</dbReference>
<gene>
    <name evidence="3" type="ORF">BBOU_0935</name>
</gene>
<name>A0A086ZLI7_9BIFI</name>
<dbReference type="GeneID" id="303204065"/>
<evidence type="ECO:0000259" key="1">
    <source>
        <dbReference type="Pfam" id="PF03235"/>
    </source>
</evidence>